<feature type="transmembrane region" description="Helical" evidence="1">
    <location>
        <begin position="41"/>
        <end position="62"/>
    </location>
</feature>
<proteinExistence type="predicted"/>
<keyword evidence="1" id="KW-1133">Transmembrane helix</keyword>
<dbReference type="Proteomes" id="UP000515828">
    <property type="component" value="Segment"/>
</dbReference>
<sequence>MNWHEFGIGLTFGLCLASGVAAVIAAITCIDADRNERPVRVSIAVACVIMCVIAFAAGRGLVAA</sequence>
<dbReference type="RefSeq" id="YP_010001684.1">
    <property type="nucleotide sequence ID" value="NC_053235.1"/>
</dbReference>
<accession>A0A7G8LLA9</accession>
<evidence type="ECO:0000313" key="2">
    <source>
        <dbReference type="EMBL" id="QNJ58031.1"/>
    </source>
</evidence>
<keyword evidence="1" id="KW-0472">Membrane</keyword>
<gene>
    <name evidence="2" type="primary">57</name>
    <name evidence="2" type="ORF">SEA_JKSYNGBOY_57</name>
</gene>
<dbReference type="KEGG" id="vg:63026190"/>
<evidence type="ECO:0000313" key="3">
    <source>
        <dbReference type="Proteomes" id="UP000515828"/>
    </source>
</evidence>
<reference evidence="2 3" key="1">
    <citation type="submission" date="2020-07" db="EMBL/GenBank/DDBJ databases">
        <authorList>
            <person name="An P."/>
            <person name="Carson L.C."/>
            <person name="Croyle M.H."/>
            <person name="Gorske A.G."/>
            <person name="Han W."/>
            <person name="Keeley P.R."/>
            <person name="Lawrence Z.G."/>
            <person name="Roney M.P."/>
            <person name="Butela K.A."/>
            <person name="Garlena R.A."/>
            <person name="Russell D.A."/>
            <person name="Pope W.H."/>
            <person name="Jacobs-Sera D."/>
            <person name="Hatfull G.F."/>
        </authorList>
    </citation>
    <scope>NUCLEOTIDE SEQUENCE [LARGE SCALE GENOMIC DNA]</scope>
</reference>
<dbReference type="EMBL" id="MT723937">
    <property type="protein sequence ID" value="QNJ58031.1"/>
    <property type="molecule type" value="Genomic_DNA"/>
</dbReference>
<protein>
    <submittedName>
        <fullName evidence="2">Membrane protein</fullName>
    </submittedName>
</protein>
<keyword evidence="1" id="KW-0812">Transmembrane</keyword>
<keyword evidence="3" id="KW-1185">Reference proteome</keyword>
<dbReference type="GeneID" id="63026190"/>
<name>A0A7G8LLA9_9CAUD</name>
<organism evidence="2 3">
    <name type="scientific">Gordonia phage JKSyngboy</name>
    <dbReference type="NCBI Taxonomy" id="2762400"/>
    <lineage>
        <taxon>Viruses</taxon>
        <taxon>Duplodnaviria</taxon>
        <taxon>Heunggongvirae</taxon>
        <taxon>Uroviricota</taxon>
        <taxon>Caudoviricetes</taxon>
        <taxon>Stackebrandtviridae</taxon>
        <taxon>Schenleyvirinae</taxon>
        <taxon>Kroosvirus</taxon>
        <taxon>Kroosvirus jksyngboy</taxon>
    </lineage>
</organism>
<evidence type="ECO:0000256" key="1">
    <source>
        <dbReference type="SAM" id="Phobius"/>
    </source>
</evidence>